<comment type="caution">
    <text evidence="4">The sequence shown here is derived from an EMBL/GenBank/DDBJ whole genome shotgun (WGS) entry which is preliminary data.</text>
</comment>
<evidence type="ECO:0000256" key="1">
    <source>
        <dbReference type="ARBA" id="ARBA00022553"/>
    </source>
</evidence>
<evidence type="ECO:0000313" key="5">
    <source>
        <dbReference type="Proteomes" id="UP000014174"/>
    </source>
</evidence>
<gene>
    <name evidence="4" type="ORF">ADIARSV_0196</name>
</gene>
<evidence type="ECO:0000259" key="3">
    <source>
        <dbReference type="PROSITE" id="PS50110"/>
    </source>
</evidence>
<accession>R9GYJ7</accession>
<dbReference type="GO" id="GO:0000160">
    <property type="term" value="P:phosphorelay signal transduction system"/>
    <property type="evidence" value="ECO:0007669"/>
    <property type="project" value="InterPro"/>
</dbReference>
<keyword evidence="5" id="KW-1185">Reference proteome</keyword>
<feature type="modified residue" description="4-aspartylphosphate" evidence="2">
    <location>
        <position position="53"/>
    </location>
</feature>
<dbReference type="AlphaFoldDB" id="R9GYJ7"/>
<proteinExistence type="predicted"/>
<keyword evidence="1 2" id="KW-0597">Phosphoprotein</keyword>
<dbReference type="Pfam" id="PF00072">
    <property type="entry name" value="Response_reg"/>
    <property type="match status" value="1"/>
</dbReference>
<dbReference type="SUPFAM" id="SSF52172">
    <property type="entry name" value="CheY-like"/>
    <property type="match status" value="1"/>
</dbReference>
<sequence>MKKKILVVENDQDIREILTVILTEEGYEIITFKSTEIISEHIIAYKPDAILLDIIRPTDEGTELCRQIKAAETTKHIPVIVMSTYTKTEVLEEICADKVIAKPFDIDVLVNVIQNKLKAAIIPKARA</sequence>
<dbReference type="PANTHER" id="PTHR44591:SF3">
    <property type="entry name" value="RESPONSE REGULATORY DOMAIN-CONTAINING PROTEIN"/>
    <property type="match status" value="1"/>
</dbReference>
<name>R9GYJ7_9SPHI</name>
<dbReference type="InterPro" id="IPR001789">
    <property type="entry name" value="Sig_transdc_resp-reg_receiver"/>
</dbReference>
<evidence type="ECO:0000313" key="4">
    <source>
        <dbReference type="EMBL" id="EOR96565.1"/>
    </source>
</evidence>
<dbReference type="eggNOG" id="COG0745">
    <property type="taxonomic scope" value="Bacteria"/>
</dbReference>
<dbReference type="InterPro" id="IPR011006">
    <property type="entry name" value="CheY-like_superfamily"/>
</dbReference>
<organism evidence="4 5">
    <name type="scientific">Arcticibacter svalbardensis MN12-7</name>
    <dbReference type="NCBI Taxonomy" id="1150600"/>
    <lineage>
        <taxon>Bacteria</taxon>
        <taxon>Pseudomonadati</taxon>
        <taxon>Bacteroidota</taxon>
        <taxon>Sphingobacteriia</taxon>
        <taxon>Sphingobacteriales</taxon>
        <taxon>Sphingobacteriaceae</taxon>
        <taxon>Arcticibacter</taxon>
    </lineage>
</organism>
<dbReference type="Gene3D" id="3.40.50.2300">
    <property type="match status" value="1"/>
</dbReference>
<protein>
    <submittedName>
        <fullName evidence="4">Response regulator receiver protein</fullName>
    </submittedName>
</protein>
<feature type="domain" description="Response regulatory" evidence="3">
    <location>
        <begin position="4"/>
        <end position="117"/>
    </location>
</feature>
<dbReference type="OrthoDB" id="5432534at2"/>
<dbReference type="EMBL" id="AQPN01000008">
    <property type="protein sequence ID" value="EOR96565.1"/>
    <property type="molecule type" value="Genomic_DNA"/>
</dbReference>
<dbReference type="RefSeq" id="WP_016193450.1">
    <property type="nucleotide sequence ID" value="NZ_AQPN01000008.1"/>
</dbReference>
<dbReference type="PROSITE" id="PS50110">
    <property type="entry name" value="RESPONSE_REGULATORY"/>
    <property type="match status" value="1"/>
</dbReference>
<dbReference type="SMART" id="SM00448">
    <property type="entry name" value="REC"/>
    <property type="match status" value="1"/>
</dbReference>
<dbReference type="InterPro" id="IPR050595">
    <property type="entry name" value="Bact_response_regulator"/>
</dbReference>
<dbReference type="STRING" id="1150600.ADIARSV_0196"/>
<reference evidence="4 5" key="1">
    <citation type="journal article" date="2013" name="Genome Announc.">
        <title>Draft Genome Sequence of Arcticibacter svalbardensis Strain MN12-7T, a Member of the Family Sphingobacteriaceae Isolated from an Arctic Soil Sample.</title>
        <authorList>
            <person name="Shivaji S."/>
            <person name="Ara S."/>
            <person name="Prasad S."/>
            <person name="Manasa B.P."/>
            <person name="Begum Z."/>
            <person name="Singh A."/>
            <person name="Kumar Pinnaka A."/>
        </authorList>
    </citation>
    <scope>NUCLEOTIDE SEQUENCE [LARGE SCALE GENOMIC DNA]</scope>
    <source>
        <strain evidence="4 5">MN12-7</strain>
    </source>
</reference>
<evidence type="ECO:0000256" key="2">
    <source>
        <dbReference type="PROSITE-ProRule" id="PRU00169"/>
    </source>
</evidence>
<dbReference type="Proteomes" id="UP000014174">
    <property type="component" value="Unassembled WGS sequence"/>
</dbReference>
<dbReference type="PANTHER" id="PTHR44591">
    <property type="entry name" value="STRESS RESPONSE REGULATOR PROTEIN 1"/>
    <property type="match status" value="1"/>
</dbReference>